<keyword evidence="8" id="KW-1185">Reference proteome</keyword>
<reference evidence="8" key="1">
    <citation type="submission" date="2009-09" db="EMBL/GenBank/DDBJ databases">
        <title>The complete chromosome of Sebaldella termitidis ATCC 33386.</title>
        <authorList>
            <consortium name="US DOE Joint Genome Institute (JGI-PGF)"/>
            <person name="Lucas S."/>
            <person name="Copeland A."/>
            <person name="Lapidus A."/>
            <person name="Glavina del Rio T."/>
            <person name="Dalin E."/>
            <person name="Tice H."/>
            <person name="Bruce D."/>
            <person name="Goodwin L."/>
            <person name="Pitluck S."/>
            <person name="Kyrpides N."/>
            <person name="Mavromatis K."/>
            <person name="Ivanova N."/>
            <person name="Mikhailova N."/>
            <person name="Sims D."/>
            <person name="Meincke L."/>
            <person name="Brettin T."/>
            <person name="Detter J.C."/>
            <person name="Han C."/>
            <person name="Larimer F."/>
            <person name="Land M."/>
            <person name="Hauser L."/>
            <person name="Markowitz V."/>
            <person name="Cheng J.F."/>
            <person name="Hugenholtz P."/>
            <person name="Woyke T."/>
            <person name="Wu D."/>
            <person name="Eisen J.A."/>
        </authorList>
    </citation>
    <scope>NUCLEOTIDE SEQUENCE [LARGE SCALE GENOMIC DNA]</scope>
    <source>
        <strain evidence="8">ATCC 33386 / NCTC 11300</strain>
    </source>
</reference>
<dbReference type="Pfam" id="PF02653">
    <property type="entry name" value="BPD_transp_2"/>
    <property type="match status" value="1"/>
</dbReference>
<feature type="transmembrane region" description="Helical" evidence="6">
    <location>
        <begin position="235"/>
        <end position="254"/>
    </location>
</feature>
<dbReference type="STRING" id="526218.Sterm_2363"/>
<evidence type="ECO:0000256" key="2">
    <source>
        <dbReference type="ARBA" id="ARBA00022475"/>
    </source>
</evidence>
<sequence length="365" mass="40120">MEGLLNFFAGLTTVFEQGLILAIMVMGIYLTYKILDFPDLSVDGSFPLGAFVLAAVVLKDINPILGMFIAFIAGALAGMATGAMHVRLNISNLLAGILTMSALYSVNSRVVGKANVYIPGDKTIFNLFSYDKLYILVIILVVCMFLKFLCDKALKDKRSFIISTCLYIILFIILMTYTVINKNVTLMIIADIVFIIKLCLDYLLNTKFGFALRAIGDNEDLVVGLGVNEKNMKMFGLMMANGLVALSGSLYGQYLKFADLQMGIGTMVIGLASIIIGQGVLKKDKIINNPSIVVIGAILYQFIIYIALRSNDWFKALYKALHFSDGAIKMLEIRTTDLKLITALIVVIILAFSGKKLKIIFKTKG</sequence>
<evidence type="ECO:0000313" key="8">
    <source>
        <dbReference type="Proteomes" id="UP000000845"/>
    </source>
</evidence>
<dbReference type="KEGG" id="str:Sterm_2363"/>
<proteinExistence type="predicted"/>
<organism evidence="7 8">
    <name type="scientific">Sebaldella termitidis (strain ATCC 33386 / NCTC 11300)</name>
    <dbReference type="NCBI Taxonomy" id="526218"/>
    <lineage>
        <taxon>Bacteria</taxon>
        <taxon>Fusobacteriati</taxon>
        <taxon>Fusobacteriota</taxon>
        <taxon>Fusobacteriia</taxon>
        <taxon>Fusobacteriales</taxon>
        <taxon>Leptotrichiaceae</taxon>
        <taxon>Sebaldella</taxon>
    </lineage>
</organism>
<protein>
    <submittedName>
        <fullName evidence="7">Inner-membrane translocator</fullName>
    </submittedName>
</protein>
<keyword evidence="4 6" id="KW-1133">Transmembrane helix</keyword>
<dbReference type="PANTHER" id="PTHR32196:SF69">
    <property type="entry name" value="BRANCHED-CHAIN AMINO ACID TRANSPORT SYSTEM, PERMEASE PROTEIN"/>
    <property type="match status" value="1"/>
</dbReference>
<feature type="transmembrane region" description="Helical" evidence="6">
    <location>
        <begin position="186"/>
        <end position="204"/>
    </location>
</feature>
<dbReference type="GO" id="GO:0022857">
    <property type="term" value="F:transmembrane transporter activity"/>
    <property type="evidence" value="ECO:0007669"/>
    <property type="project" value="InterPro"/>
</dbReference>
<evidence type="ECO:0000256" key="5">
    <source>
        <dbReference type="ARBA" id="ARBA00023136"/>
    </source>
</evidence>
<keyword evidence="2" id="KW-1003">Cell membrane</keyword>
<comment type="subcellular location">
    <subcellularLocation>
        <location evidence="1">Cell membrane</location>
        <topology evidence="1">Multi-pass membrane protein</topology>
    </subcellularLocation>
</comment>
<feature type="transmembrane region" description="Helical" evidence="6">
    <location>
        <begin position="64"/>
        <end position="86"/>
    </location>
</feature>
<dbReference type="GO" id="GO:0005886">
    <property type="term" value="C:plasma membrane"/>
    <property type="evidence" value="ECO:0007669"/>
    <property type="project" value="UniProtKB-SubCell"/>
</dbReference>
<accession>D1AL73</accession>
<dbReference type="Proteomes" id="UP000000845">
    <property type="component" value="Chromosome"/>
</dbReference>
<feature type="transmembrane region" description="Helical" evidence="6">
    <location>
        <begin position="6"/>
        <end position="28"/>
    </location>
</feature>
<feature type="transmembrane region" description="Helical" evidence="6">
    <location>
        <begin position="161"/>
        <end position="180"/>
    </location>
</feature>
<keyword evidence="3 6" id="KW-0812">Transmembrane</keyword>
<dbReference type="InterPro" id="IPR001851">
    <property type="entry name" value="ABC_transp_permease"/>
</dbReference>
<evidence type="ECO:0000256" key="6">
    <source>
        <dbReference type="SAM" id="Phobius"/>
    </source>
</evidence>
<dbReference type="eggNOG" id="COG4120">
    <property type="taxonomic scope" value="Bacteria"/>
</dbReference>
<dbReference type="AlphaFoldDB" id="D1AL73"/>
<dbReference type="EMBL" id="CP001739">
    <property type="protein sequence ID" value="ACZ09216.1"/>
    <property type="molecule type" value="Genomic_DNA"/>
</dbReference>
<gene>
    <name evidence="7" type="ordered locus">Sterm_2363</name>
</gene>
<evidence type="ECO:0000256" key="3">
    <source>
        <dbReference type="ARBA" id="ARBA00022692"/>
    </source>
</evidence>
<evidence type="ECO:0000256" key="1">
    <source>
        <dbReference type="ARBA" id="ARBA00004651"/>
    </source>
</evidence>
<dbReference type="HOGENOM" id="CLU_067296_0_0_0"/>
<feature type="transmembrane region" description="Helical" evidence="6">
    <location>
        <begin position="292"/>
        <end position="308"/>
    </location>
</feature>
<dbReference type="RefSeq" id="WP_012861810.1">
    <property type="nucleotide sequence ID" value="NC_013517.1"/>
</dbReference>
<dbReference type="CDD" id="cd06574">
    <property type="entry name" value="TM_PBP1_branched-chain-AA_like"/>
    <property type="match status" value="1"/>
</dbReference>
<reference evidence="7 8" key="2">
    <citation type="journal article" date="2010" name="Stand. Genomic Sci.">
        <title>Complete genome sequence of Sebaldella termitidis type strain (NCTC 11300).</title>
        <authorList>
            <person name="Harmon-Smith M."/>
            <person name="Celia L."/>
            <person name="Chertkov O."/>
            <person name="Lapidus A."/>
            <person name="Copeland A."/>
            <person name="Glavina Del Rio T."/>
            <person name="Nolan M."/>
            <person name="Lucas S."/>
            <person name="Tice H."/>
            <person name="Cheng J.F."/>
            <person name="Han C."/>
            <person name="Detter J.C."/>
            <person name="Bruce D."/>
            <person name="Goodwin L."/>
            <person name="Pitluck S."/>
            <person name="Pati A."/>
            <person name="Liolios K."/>
            <person name="Ivanova N."/>
            <person name="Mavromatis K."/>
            <person name="Mikhailova N."/>
            <person name="Chen A."/>
            <person name="Palaniappan K."/>
            <person name="Land M."/>
            <person name="Hauser L."/>
            <person name="Chang Y.J."/>
            <person name="Jeffries C.D."/>
            <person name="Brettin T."/>
            <person name="Goker M."/>
            <person name="Beck B."/>
            <person name="Bristow J."/>
            <person name="Eisen J.A."/>
            <person name="Markowitz V."/>
            <person name="Hugenholtz P."/>
            <person name="Kyrpides N.C."/>
            <person name="Klenk H.P."/>
            <person name="Chen F."/>
        </authorList>
    </citation>
    <scope>NUCLEOTIDE SEQUENCE [LARGE SCALE GENOMIC DNA]</scope>
    <source>
        <strain evidence="8">ATCC 33386 / NCTC 11300</strain>
    </source>
</reference>
<feature type="transmembrane region" description="Helical" evidence="6">
    <location>
        <begin position="260"/>
        <end position="280"/>
    </location>
</feature>
<feature type="transmembrane region" description="Helical" evidence="6">
    <location>
        <begin position="93"/>
        <end position="112"/>
    </location>
</feature>
<evidence type="ECO:0000313" key="7">
    <source>
        <dbReference type="EMBL" id="ACZ09216.1"/>
    </source>
</evidence>
<evidence type="ECO:0000256" key="4">
    <source>
        <dbReference type="ARBA" id="ARBA00022989"/>
    </source>
</evidence>
<name>D1AL73_SEBTE</name>
<dbReference type="PANTHER" id="PTHR32196">
    <property type="entry name" value="ABC TRANSPORTER PERMEASE PROTEIN YPHD-RELATED-RELATED"/>
    <property type="match status" value="1"/>
</dbReference>
<keyword evidence="5 6" id="KW-0472">Membrane</keyword>
<feature type="transmembrane region" description="Helical" evidence="6">
    <location>
        <begin position="132"/>
        <end position="149"/>
    </location>
</feature>
<feature type="transmembrane region" description="Helical" evidence="6">
    <location>
        <begin position="338"/>
        <end position="354"/>
    </location>
</feature>